<dbReference type="PANTHER" id="PTHR43649">
    <property type="entry name" value="ARABINOSE-BINDING PROTEIN-RELATED"/>
    <property type="match status" value="1"/>
</dbReference>
<proteinExistence type="predicted"/>
<sequence length="566" mass="62954">MKNNKKMKATTITLAMLLTSSAMLAACSSKDNNTAASTAAPSNNAASPSDSAAPSEKPTGAKPKITVSIYDRNAIPEGEGTYTDNRWTKWINEHAPVQVEFVPVPRNNSIEKWNVLFASGEAPDLVMEFSNPYMKELASKGQLIPLDEAISKYSTNYKTMIEGNEILQKLTNFNGETYFFGRSMPFTTNQFIMIRKDWLDKLNLQMPKTAEDYLAVAKAFTEQDPDGNGKKDTLGTTFHDVDFFFQLGQASDELLPMSMISSYHLSNDQYERTWDRPTADLAFKKALYDAGVVDKDIFADKNGQKAQQDWINGKLGIWGAGGLESATQYTTYESFKKNNPDAEVAILPLPQTEFGQFAPALNPIAQFTAGINATAKNVEAVVQYVDWLMTPEVQQTLMFGIEGENYTIGADGCPKPIDPEKNKKELSWNGDYQMMSQLGTMGKCVDYSNQLDPEKPLDKEYLSLVEQGRAAYLSADRPLTSEVVLPTTLPEDLTVNKNTLKTTLTNIYTKAIVSGSSYTVDQAMKEAQNAWEKGGGKAIDDFFKQAYVDNKDKVIYTKDYYNFLTK</sequence>
<dbReference type="Pfam" id="PF01547">
    <property type="entry name" value="SBP_bac_1"/>
    <property type="match status" value="1"/>
</dbReference>
<gene>
    <name evidence="3" type="primary">lipO_2</name>
    <name evidence="3" type="ORF">MU1_09830</name>
</gene>
<accession>A0ABQ6G6L3</accession>
<reference evidence="3 4" key="1">
    <citation type="submission" date="2023-03" db="EMBL/GenBank/DDBJ databases">
        <title>Draft genome sequence of the bacteria which degrade cell wall of Tricholomamatutake.</title>
        <authorList>
            <person name="Konishi Y."/>
            <person name="Fukuta Y."/>
            <person name="Shirasaka N."/>
        </authorList>
    </citation>
    <scope>NUCLEOTIDE SEQUENCE [LARGE SCALE GENOMIC DNA]</scope>
    <source>
        <strain evidence="4">mu1</strain>
    </source>
</reference>
<feature type="chain" id="PRO_5046614297" evidence="2">
    <location>
        <begin position="26"/>
        <end position="566"/>
    </location>
</feature>
<keyword evidence="3" id="KW-0449">Lipoprotein</keyword>
<protein>
    <submittedName>
        <fullName evidence="3">Lipoprotein LipO</fullName>
    </submittedName>
</protein>
<organism evidence="3 4">
    <name type="scientific">Paenibacillus glycanilyticus</name>
    <dbReference type="NCBI Taxonomy" id="126569"/>
    <lineage>
        <taxon>Bacteria</taxon>
        <taxon>Bacillati</taxon>
        <taxon>Bacillota</taxon>
        <taxon>Bacilli</taxon>
        <taxon>Bacillales</taxon>
        <taxon>Paenibacillaceae</taxon>
        <taxon>Paenibacillus</taxon>
    </lineage>
</organism>
<feature type="compositionally biased region" description="Low complexity" evidence="1">
    <location>
        <begin position="31"/>
        <end position="55"/>
    </location>
</feature>
<evidence type="ECO:0000313" key="3">
    <source>
        <dbReference type="EMBL" id="GLX66639.1"/>
    </source>
</evidence>
<evidence type="ECO:0000313" key="4">
    <source>
        <dbReference type="Proteomes" id="UP001157114"/>
    </source>
</evidence>
<keyword evidence="2" id="KW-0732">Signal</keyword>
<dbReference type="Proteomes" id="UP001157114">
    <property type="component" value="Unassembled WGS sequence"/>
</dbReference>
<evidence type="ECO:0000256" key="2">
    <source>
        <dbReference type="SAM" id="SignalP"/>
    </source>
</evidence>
<name>A0ABQ6G6L3_9BACL</name>
<feature type="region of interest" description="Disordered" evidence="1">
    <location>
        <begin position="31"/>
        <end position="65"/>
    </location>
</feature>
<keyword evidence="4" id="KW-1185">Reference proteome</keyword>
<dbReference type="EMBL" id="BSSQ01000004">
    <property type="protein sequence ID" value="GLX66639.1"/>
    <property type="molecule type" value="Genomic_DNA"/>
</dbReference>
<dbReference type="RefSeq" id="WP_284237349.1">
    <property type="nucleotide sequence ID" value="NZ_BSSQ01000004.1"/>
</dbReference>
<comment type="caution">
    <text evidence="3">The sequence shown here is derived from an EMBL/GenBank/DDBJ whole genome shotgun (WGS) entry which is preliminary data.</text>
</comment>
<feature type="signal peptide" evidence="2">
    <location>
        <begin position="1"/>
        <end position="25"/>
    </location>
</feature>
<dbReference type="InterPro" id="IPR050490">
    <property type="entry name" value="Bact_solute-bd_prot1"/>
</dbReference>
<dbReference type="SUPFAM" id="SSF53850">
    <property type="entry name" value="Periplasmic binding protein-like II"/>
    <property type="match status" value="1"/>
</dbReference>
<dbReference type="InterPro" id="IPR006059">
    <property type="entry name" value="SBP"/>
</dbReference>
<dbReference type="PANTHER" id="PTHR43649:SF12">
    <property type="entry name" value="DIACETYLCHITOBIOSE BINDING PROTEIN DASA"/>
    <property type="match status" value="1"/>
</dbReference>
<dbReference type="PROSITE" id="PS51257">
    <property type="entry name" value="PROKAR_LIPOPROTEIN"/>
    <property type="match status" value="1"/>
</dbReference>
<evidence type="ECO:0000256" key="1">
    <source>
        <dbReference type="SAM" id="MobiDB-lite"/>
    </source>
</evidence>
<dbReference type="Gene3D" id="3.40.190.10">
    <property type="entry name" value="Periplasmic binding protein-like II"/>
    <property type="match status" value="2"/>
</dbReference>